<protein>
    <submittedName>
        <fullName evidence="15">Myelin transcription factor 1</fullName>
    </submittedName>
</protein>
<evidence type="ECO:0000256" key="13">
    <source>
        <dbReference type="SAM" id="MobiDB-lite"/>
    </source>
</evidence>
<dbReference type="EMBL" id="RHFK02000021">
    <property type="protein sequence ID" value="TWW57236.1"/>
    <property type="molecule type" value="Genomic_DNA"/>
</dbReference>
<feature type="domain" description="Myelin transcription factor 1" evidence="14">
    <location>
        <begin position="603"/>
        <end position="840"/>
    </location>
</feature>
<dbReference type="PANTHER" id="PTHR10816:SF10">
    <property type="entry name" value="MYELIN TRANSCRIPTION FACTOR 1"/>
    <property type="match status" value="1"/>
</dbReference>
<feature type="compositionally biased region" description="Acidic residues" evidence="13">
    <location>
        <begin position="375"/>
        <end position="385"/>
    </location>
</feature>
<feature type="compositionally biased region" description="Acidic residues" evidence="13">
    <location>
        <begin position="279"/>
        <end position="307"/>
    </location>
</feature>
<evidence type="ECO:0000256" key="6">
    <source>
        <dbReference type="ARBA" id="ARBA00022833"/>
    </source>
</evidence>
<feature type="compositionally biased region" description="Basic and acidic residues" evidence="13">
    <location>
        <begin position="364"/>
        <end position="374"/>
    </location>
</feature>
<feature type="region of interest" description="Disordered" evidence="13">
    <location>
        <begin position="645"/>
        <end position="684"/>
    </location>
</feature>
<dbReference type="Pfam" id="PF01530">
    <property type="entry name" value="zf-C2HC"/>
    <property type="match status" value="6"/>
</dbReference>
<accession>A0A5C6MPY8</accession>
<evidence type="ECO:0000313" key="16">
    <source>
        <dbReference type="Proteomes" id="UP000324091"/>
    </source>
</evidence>
<dbReference type="PROSITE" id="PS51802">
    <property type="entry name" value="ZF_CCHHC"/>
    <property type="match status" value="5"/>
</dbReference>
<dbReference type="GO" id="GO:0000978">
    <property type="term" value="F:RNA polymerase II cis-regulatory region sequence-specific DNA binding"/>
    <property type="evidence" value="ECO:0007669"/>
    <property type="project" value="TreeGrafter"/>
</dbReference>
<keyword evidence="9" id="KW-0804">Transcription</keyword>
<evidence type="ECO:0000256" key="9">
    <source>
        <dbReference type="ARBA" id="ARBA00023163"/>
    </source>
</evidence>
<evidence type="ECO:0000256" key="2">
    <source>
        <dbReference type="ARBA" id="ARBA00010194"/>
    </source>
</evidence>
<feature type="compositionally biased region" description="Basic and acidic residues" evidence="13">
    <location>
        <begin position="269"/>
        <end position="278"/>
    </location>
</feature>
<feature type="compositionally biased region" description="Polar residues" evidence="13">
    <location>
        <begin position="764"/>
        <end position="775"/>
    </location>
</feature>
<evidence type="ECO:0000256" key="12">
    <source>
        <dbReference type="SAM" id="Coils"/>
    </source>
</evidence>
<reference evidence="15 16" key="1">
    <citation type="submission" date="2019-04" db="EMBL/GenBank/DDBJ databases">
        <title>Chromosome genome assembly for Takifugu flavidus.</title>
        <authorList>
            <person name="Xiao S."/>
        </authorList>
    </citation>
    <scope>NUCLEOTIDE SEQUENCE [LARGE SCALE GENOMIC DNA]</scope>
    <source>
        <strain evidence="15">HTHZ2018</strain>
        <tissue evidence="15">Muscle</tissue>
    </source>
</reference>
<keyword evidence="5 11" id="KW-0863">Zinc-finger</keyword>
<evidence type="ECO:0000256" key="3">
    <source>
        <dbReference type="ARBA" id="ARBA00022723"/>
    </source>
</evidence>
<keyword evidence="6" id="KW-0862">Zinc</keyword>
<keyword evidence="8" id="KW-0238">DNA-binding</keyword>
<dbReference type="Proteomes" id="UP000324091">
    <property type="component" value="Chromosome 8"/>
</dbReference>
<evidence type="ECO:0000256" key="1">
    <source>
        <dbReference type="ARBA" id="ARBA00004123"/>
    </source>
</evidence>
<evidence type="ECO:0000256" key="7">
    <source>
        <dbReference type="ARBA" id="ARBA00023015"/>
    </source>
</evidence>
<keyword evidence="4" id="KW-0677">Repeat</keyword>
<evidence type="ECO:0000256" key="11">
    <source>
        <dbReference type="PROSITE-ProRule" id="PRU01143"/>
    </source>
</evidence>
<feature type="compositionally biased region" description="Acidic residues" evidence="13">
    <location>
        <begin position="182"/>
        <end position="196"/>
    </location>
</feature>
<dbReference type="Gene3D" id="4.10.320.30">
    <property type="match status" value="6"/>
</dbReference>
<feature type="region of interest" description="Disordered" evidence="13">
    <location>
        <begin position="720"/>
        <end position="827"/>
    </location>
</feature>
<feature type="compositionally biased region" description="Low complexity" evidence="13">
    <location>
        <begin position="654"/>
        <end position="679"/>
    </location>
</feature>
<keyword evidence="10" id="KW-0539">Nucleus</keyword>
<dbReference type="InterPro" id="IPR013681">
    <property type="entry name" value="Myelin_TF"/>
</dbReference>
<name>A0A5C6MPY8_9TELE</name>
<dbReference type="Pfam" id="PF08474">
    <property type="entry name" value="MYT1"/>
    <property type="match status" value="1"/>
</dbReference>
<feature type="region of interest" description="Disordered" evidence="13">
    <location>
        <begin position="1"/>
        <end position="475"/>
    </location>
</feature>
<evidence type="ECO:0000256" key="10">
    <source>
        <dbReference type="ARBA" id="ARBA00023242"/>
    </source>
</evidence>
<comment type="similarity">
    <text evidence="2">Belongs to the MYT1 family.</text>
</comment>
<feature type="region of interest" description="Disordered" evidence="13">
    <location>
        <begin position="890"/>
        <end position="917"/>
    </location>
</feature>
<keyword evidence="3" id="KW-0479">Metal-binding</keyword>
<dbReference type="SUPFAM" id="SSF103637">
    <property type="entry name" value="CCHHC domain"/>
    <property type="match status" value="6"/>
</dbReference>
<dbReference type="PANTHER" id="PTHR10816">
    <property type="entry name" value="MYELIN TRANSCRIPTION FACTOR 1-RELATED"/>
    <property type="match status" value="1"/>
</dbReference>
<dbReference type="InterPro" id="IPR036060">
    <property type="entry name" value="Znf_C2H2C_sf"/>
</dbReference>
<dbReference type="FunFam" id="4.10.320.30:FF:000001">
    <property type="entry name" value="Myelin transcription factor 1-like, a"/>
    <property type="match status" value="5"/>
</dbReference>
<feature type="compositionally biased region" description="Basic and acidic residues" evidence="13">
    <location>
        <begin position="219"/>
        <end position="245"/>
    </location>
</feature>
<dbReference type="GO" id="GO:0008270">
    <property type="term" value="F:zinc ion binding"/>
    <property type="evidence" value="ECO:0007669"/>
    <property type="project" value="UniProtKB-KW"/>
</dbReference>
<dbReference type="GO" id="GO:0005634">
    <property type="term" value="C:nucleus"/>
    <property type="evidence" value="ECO:0007669"/>
    <property type="project" value="UniProtKB-SubCell"/>
</dbReference>
<feature type="compositionally biased region" description="Acidic residues" evidence="13">
    <location>
        <begin position="344"/>
        <end position="363"/>
    </location>
</feature>
<evidence type="ECO:0000256" key="4">
    <source>
        <dbReference type="ARBA" id="ARBA00022737"/>
    </source>
</evidence>
<evidence type="ECO:0000259" key="14">
    <source>
        <dbReference type="Pfam" id="PF08474"/>
    </source>
</evidence>
<feature type="compositionally biased region" description="Low complexity" evidence="13">
    <location>
        <begin position="457"/>
        <end position="475"/>
    </location>
</feature>
<organism evidence="15 16">
    <name type="scientific">Takifugu flavidus</name>
    <name type="common">sansaifugu</name>
    <dbReference type="NCBI Taxonomy" id="433684"/>
    <lineage>
        <taxon>Eukaryota</taxon>
        <taxon>Metazoa</taxon>
        <taxon>Chordata</taxon>
        <taxon>Craniata</taxon>
        <taxon>Vertebrata</taxon>
        <taxon>Euteleostomi</taxon>
        <taxon>Actinopterygii</taxon>
        <taxon>Neopterygii</taxon>
        <taxon>Teleostei</taxon>
        <taxon>Neoteleostei</taxon>
        <taxon>Acanthomorphata</taxon>
        <taxon>Eupercaria</taxon>
        <taxon>Tetraodontiformes</taxon>
        <taxon>Tetradontoidea</taxon>
        <taxon>Tetraodontidae</taxon>
        <taxon>Takifugu</taxon>
    </lineage>
</organism>
<keyword evidence="7" id="KW-0805">Transcription regulation</keyword>
<feature type="coiled-coil region" evidence="12">
    <location>
        <begin position="994"/>
        <end position="1028"/>
    </location>
</feature>
<gene>
    <name evidence="15" type="ORF">D4764_08G0012230</name>
</gene>
<sequence length="1432" mass="161178">MSQDVTETRTRTRSKGIRASSELAAQEMKPELSSCPTPGCDGKGHVSGRYSRHRSVLGCPIVKKRKLEEAEESQSAPKKRNQPVKQAAGEDFTHDTSDEEEEEEEGEEEGEEEAEEEEELREKKKPTSKIRAEATKAESSPAGAPPDSEVCSADDGATSGNQCENKDVSQEVAAEVHQQEETNPEEEEEEEEEEEGGLTTKDQVSEQLEEEMTVINLTKTKEEEKNEEDVTKTTEEEHRERREVPEEATVVERPMINQENSDHQYSSGDYKHQAKEVAEEQQQEEEKEEEEEEEEEPEEEEEEEEAEERVVHHDNDTLYAFSPHTQGSEPEVSLREEKICTPMTEEEEDEEELEEEQEEERREEEEHGHEKEEGELMIEEDEDDQDSIKASPATVVIEVRSEEEDEEEDDDEEDDEEEDEEEEEEEEEERRRMEWNRIAGEVKGGEEVQSSPEYHPYGSSSRSSQGAGAARRSAYYGKDKKEVKCPTPGCDGTGHVTGLYPHHRSLSGCPHKDRVPPEILAMHENVLKCPTPGCTGQGHVNSNRNTHRSLSGCPIAAAAKLNKTQDKQVHLQPPASEASSNSDRVLRPMCFVKQLEIPQYGSFRPNTVTTTPRANLAKELEKYSKVSFDYASFDVQVFGKRTLIPKTPSSTETSPKAFKSKSFPKASSPSQSASGGFSKNATSSTYDYSQDAEAAHMAATAILNLSTRCWERPESLCSVSREPCSKESDIEVDENGTLDLSMKKTKREGLQASEPPSSSSSSSQLTGATLSQGHSQPEWEEPLDFTTQTGVKEEDHEEVEYAAPSYTSSDAEEEDQDNLEDRKYPGEVTTSSFKVKFQAKDSKKELLVCPTPGCDGSGHITGNYASHRRCPTPGCDGSGHITGNYASHRSLSGCPRAKKSGVKATPTKDDKEDSELLSTRQKEGLLNGTPFSWKAFKAEGPTCPTPGCDGSGHANGSFLTHRSLSGCPRASANKKKAKLPGDEFITAKFRASDVLDNDEDIKQLNKEISELNESNSEMEADMMNLHTQVGTARWPQQEVPQQEVPQQEVPQQEISSMEKNLKNMEEENKQIEERNEALFLELSGLSQALIRSLANIRLPTMVRTHCILVILGQRDWLYWDRGTGHTGTEGLVILDRGDWLYWDRGTGYTGTEGLVILGQRDWLYWDRGDWLYWDRGTGHTGTESLVILGQRDWSYWKRGDWLYWDRGTGYTGTDGLVILGQRDWLYWDRGDWLYWDRGTGYTGTGGLVILGQRDWLYWDRGDWLYWDRGTGHTGQRDWLYSDRGDWLYWDRGTGHTGTEGLVILGQRRLVILGQRRLVTLGQRDWLYWDRGTGYTGTGGLVILGQGDWLHWDRGDWLHWDRGTGYTGTEGLVILGQRRLVTLDRGTGYTGTGGLVILGQGDWLYWDRGDCYQNPENRALLESINQAVKGIEV</sequence>
<evidence type="ECO:0000313" key="15">
    <source>
        <dbReference type="EMBL" id="TWW57236.1"/>
    </source>
</evidence>
<comment type="subcellular location">
    <subcellularLocation>
        <location evidence="1">Nucleus</location>
    </subcellularLocation>
</comment>
<comment type="caution">
    <text evidence="15">The sequence shown here is derived from an EMBL/GenBank/DDBJ whole genome shotgun (WGS) entry which is preliminary data.</text>
</comment>
<feature type="compositionally biased region" description="Polar residues" evidence="13">
    <location>
        <begin position="257"/>
        <end position="267"/>
    </location>
</feature>
<evidence type="ECO:0000256" key="5">
    <source>
        <dbReference type="ARBA" id="ARBA00022771"/>
    </source>
</evidence>
<feature type="compositionally biased region" description="Acidic residues" evidence="13">
    <location>
        <begin position="97"/>
        <end position="119"/>
    </location>
</feature>
<proteinExistence type="inferred from homology"/>
<feature type="coiled-coil region" evidence="12">
    <location>
        <begin position="1054"/>
        <end position="1088"/>
    </location>
</feature>
<dbReference type="InterPro" id="IPR002515">
    <property type="entry name" value="Znf_C2H2C"/>
</dbReference>
<keyword evidence="12" id="KW-0175">Coiled coil</keyword>
<feature type="compositionally biased region" description="Basic and acidic residues" evidence="13">
    <location>
        <begin position="1"/>
        <end position="10"/>
    </location>
</feature>
<dbReference type="GO" id="GO:0000981">
    <property type="term" value="F:DNA-binding transcription factor activity, RNA polymerase II-specific"/>
    <property type="evidence" value="ECO:0007669"/>
    <property type="project" value="TreeGrafter"/>
</dbReference>
<evidence type="ECO:0000256" key="8">
    <source>
        <dbReference type="ARBA" id="ARBA00023125"/>
    </source>
</evidence>
<feature type="compositionally biased region" description="Acidic residues" evidence="13">
    <location>
        <begin position="401"/>
        <end position="428"/>
    </location>
</feature>
<keyword evidence="16" id="KW-1185">Reference proteome</keyword>